<evidence type="ECO:0000313" key="1">
    <source>
        <dbReference type="EMBL" id="CZT06999.1"/>
    </source>
</evidence>
<organism evidence="1 2">
    <name type="scientific">Rhynchosporium agropyri</name>
    <dbReference type="NCBI Taxonomy" id="914238"/>
    <lineage>
        <taxon>Eukaryota</taxon>
        <taxon>Fungi</taxon>
        <taxon>Dikarya</taxon>
        <taxon>Ascomycota</taxon>
        <taxon>Pezizomycotina</taxon>
        <taxon>Leotiomycetes</taxon>
        <taxon>Helotiales</taxon>
        <taxon>Ploettnerulaceae</taxon>
        <taxon>Rhynchosporium</taxon>
    </lineage>
</organism>
<keyword evidence="2" id="KW-1185">Reference proteome</keyword>
<dbReference type="Proteomes" id="UP000178912">
    <property type="component" value="Unassembled WGS sequence"/>
</dbReference>
<dbReference type="AlphaFoldDB" id="A0A1E1LBD7"/>
<sequence length="147" mass="16732">MTSVVSSTPVPSELDDEVDDAYLPVGHIWAYPCKLLSCPDYGKSWQLRSNFLLHLQEQDAHRTLPTTPAARRAIEIDWRYTTDPHLPPRAAPDFRSREDPDEHIWDYSFKDGNGKVVSGRGTMKQMEMHKNLLRLQAERKTAAIGAT</sequence>
<evidence type="ECO:0008006" key="3">
    <source>
        <dbReference type="Google" id="ProtNLM"/>
    </source>
</evidence>
<proteinExistence type="predicted"/>
<gene>
    <name evidence="1" type="ORF">RAG0_12581</name>
</gene>
<evidence type="ECO:0000313" key="2">
    <source>
        <dbReference type="Proteomes" id="UP000178912"/>
    </source>
</evidence>
<dbReference type="EMBL" id="FJUX01000091">
    <property type="protein sequence ID" value="CZT06999.1"/>
    <property type="molecule type" value="Genomic_DNA"/>
</dbReference>
<accession>A0A1E1LBD7</accession>
<reference evidence="2" key="1">
    <citation type="submission" date="2016-03" db="EMBL/GenBank/DDBJ databases">
        <authorList>
            <person name="Guldener U."/>
        </authorList>
    </citation>
    <scope>NUCLEOTIDE SEQUENCE [LARGE SCALE GENOMIC DNA]</scope>
    <source>
        <strain evidence="2">04CH-RAC-A.6.1</strain>
    </source>
</reference>
<name>A0A1E1LBD7_9HELO</name>
<protein>
    <recommendedName>
        <fullName evidence="3">C2H2-type domain-containing protein</fullName>
    </recommendedName>
</protein>
<dbReference type="OrthoDB" id="4936034at2759"/>